<keyword evidence="1 2" id="KW-0238">DNA-binding</keyword>
<keyword evidence="5" id="KW-1185">Reference proteome</keyword>
<sequence length="201" mass="21645">MTVPPVSSPAVPDTTRARIQQEAARLFVKSGYHGVSMREVAEAVGVTKPALYHHYADKEALFLAMLEGTLAGLSRLVQAANSQVGIRLQLDTLVYELLASAPEQRVGLQLASELRHVSPERRAAFEQEYRRVWVGGLSRLFEDAAARGELRGDLPPAMLARAFLAITYPLVTGAPTSDPQGTARALLAVFLDGATPRQGAA</sequence>
<feature type="domain" description="HTH tetR-type" evidence="3">
    <location>
        <begin position="13"/>
        <end position="73"/>
    </location>
</feature>
<evidence type="ECO:0000256" key="2">
    <source>
        <dbReference type="PROSITE-ProRule" id="PRU00335"/>
    </source>
</evidence>
<dbReference type="InterPro" id="IPR001647">
    <property type="entry name" value="HTH_TetR"/>
</dbReference>
<evidence type="ECO:0000313" key="5">
    <source>
        <dbReference type="Proteomes" id="UP000060071"/>
    </source>
</evidence>
<evidence type="ECO:0000259" key="3">
    <source>
        <dbReference type="PROSITE" id="PS50977"/>
    </source>
</evidence>
<protein>
    <submittedName>
        <fullName evidence="4">TetR family transcriptional regulator</fullName>
    </submittedName>
</protein>
<dbReference type="InterPro" id="IPR050109">
    <property type="entry name" value="HTH-type_TetR-like_transc_reg"/>
</dbReference>
<proteinExistence type="predicted"/>
<dbReference type="PROSITE" id="PS50977">
    <property type="entry name" value="HTH_TETR_2"/>
    <property type="match status" value="1"/>
</dbReference>
<dbReference type="EMBL" id="CP013910">
    <property type="protein sequence ID" value="ALW89348.1"/>
    <property type="molecule type" value="Genomic_DNA"/>
</dbReference>
<dbReference type="PANTHER" id="PTHR30055">
    <property type="entry name" value="HTH-TYPE TRANSCRIPTIONAL REGULATOR RUTR"/>
    <property type="match status" value="1"/>
</dbReference>
<dbReference type="InterPro" id="IPR036271">
    <property type="entry name" value="Tet_transcr_reg_TetR-rel_C_sf"/>
</dbReference>
<dbReference type="RefSeq" id="WP_062158658.1">
    <property type="nucleotide sequence ID" value="NZ_CP013910.1"/>
</dbReference>
<dbReference type="PRINTS" id="PR00455">
    <property type="entry name" value="HTHTETR"/>
</dbReference>
<dbReference type="InterPro" id="IPR009057">
    <property type="entry name" value="Homeodomain-like_sf"/>
</dbReference>
<dbReference type="Gene3D" id="1.10.10.60">
    <property type="entry name" value="Homeodomain-like"/>
    <property type="match status" value="1"/>
</dbReference>
<dbReference type="SUPFAM" id="SSF48498">
    <property type="entry name" value="Tetracyclin repressor-like, C-terminal domain"/>
    <property type="match status" value="1"/>
</dbReference>
<accession>A0ABN4K650</accession>
<gene>
    <name evidence="4" type="ORF">AUC44_10950</name>
</gene>
<dbReference type="Proteomes" id="UP000060071">
    <property type="component" value="Chromosome"/>
</dbReference>
<reference evidence="4 5" key="1">
    <citation type="submission" date="2015-12" db="EMBL/GenBank/DDBJ databases">
        <authorList>
            <person name="Kim M.K."/>
            <person name="Srinivasan S."/>
            <person name="Lee J.-J."/>
            <person name="Kim K."/>
        </authorList>
    </citation>
    <scope>NUCLEOTIDE SEQUENCE [LARGE SCALE GENOMIC DNA]</scope>
    <source>
        <strain evidence="4 5">BM2</strain>
    </source>
</reference>
<name>A0ABN4K650_9DEIO</name>
<feature type="DNA-binding region" description="H-T-H motif" evidence="2">
    <location>
        <begin position="36"/>
        <end position="55"/>
    </location>
</feature>
<evidence type="ECO:0000256" key="1">
    <source>
        <dbReference type="ARBA" id="ARBA00023125"/>
    </source>
</evidence>
<dbReference type="PANTHER" id="PTHR30055:SF237">
    <property type="entry name" value="TRANSCRIPTIONAL REPRESSOR MCE3R"/>
    <property type="match status" value="1"/>
</dbReference>
<organism evidence="4 5">
    <name type="scientific">Deinococcus actinosclerus</name>
    <dbReference type="NCBI Taxonomy" id="1768108"/>
    <lineage>
        <taxon>Bacteria</taxon>
        <taxon>Thermotogati</taxon>
        <taxon>Deinococcota</taxon>
        <taxon>Deinococci</taxon>
        <taxon>Deinococcales</taxon>
        <taxon>Deinococcaceae</taxon>
        <taxon>Deinococcus</taxon>
    </lineage>
</organism>
<dbReference type="SUPFAM" id="SSF46689">
    <property type="entry name" value="Homeodomain-like"/>
    <property type="match status" value="1"/>
</dbReference>
<dbReference type="Pfam" id="PF00440">
    <property type="entry name" value="TetR_N"/>
    <property type="match status" value="1"/>
</dbReference>
<dbReference type="Gene3D" id="1.10.357.10">
    <property type="entry name" value="Tetracycline Repressor, domain 2"/>
    <property type="match status" value="1"/>
</dbReference>
<evidence type="ECO:0000313" key="4">
    <source>
        <dbReference type="EMBL" id="ALW89348.1"/>
    </source>
</evidence>